<reference evidence="11" key="1">
    <citation type="journal article" date="2023" name="Insect Mol. Biol.">
        <title>Genome sequencing provides insights into the evolution of gene families encoding plant cell wall-degrading enzymes in longhorned beetles.</title>
        <authorList>
            <person name="Shin N.R."/>
            <person name="Okamura Y."/>
            <person name="Kirsch R."/>
            <person name="Pauchet Y."/>
        </authorList>
    </citation>
    <scope>NUCLEOTIDE SEQUENCE</scope>
    <source>
        <strain evidence="11">MMC_N1</strain>
    </source>
</reference>
<dbReference type="PANTHER" id="PTHR11733:SF167">
    <property type="entry name" value="FI17812P1-RELATED"/>
    <property type="match status" value="1"/>
</dbReference>
<dbReference type="EMBL" id="JAPWTJ010002222">
    <property type="protein sequence ID" value="KAJ8967238.1"/>
    <property type="molecule type" value="Genomic_DNA"/>
</dbReference>
<proteinExistence type="inferred from homology"/>
<keyword evidence="8" id="KW-0482">Metalloprotease</keyword>
<keyword evidence="7" id="KW-0862">Zinc</keyword>
<keyword evidence="12" id="KW-1185">Reference proteome</keyword>
<dbReference type="SUPFAM" id="SSF55486">
    <property type="entry name" value="Metalloproteases ('zincins'), catalytic domain"/>
    <property type="match status" value="1"/>
</dbReference>
<dbReference type="Gene3D" id="3.40.390.10">
    <property type="entry name" value="Collagenase (Catalytic Domain)"/>
    <property type="match status" value="2"/>
</dbReference>
<evidence type="ECO:0000256" key="1">
    <source>
        <dbReference type="ARBA" id="ARBA00001947"/>
    </source>
</evidence>
<dbReference type="PROSITE" id="PS51885">
    <property type="entry name" value="NEPRILYSIN"/>
    <property type="match status" value="1"/>
</dbReference>
<comment type="caution">
    <text evidence="11">The sequence shown here is derived from an EMBL/GenBank/DDBJ whole genome shotgun (WGS) entry which is preliminary data.</text>
</comment>
<evidence type="ECO:0000256" key="2">
    <source>
        <dbReference type="ARBA" id="ARBA00004401"/>
    </source>
</evidence>
<evidence type="ECO:0000313" key="12">
    <source>
        <dbReference type="Proteomes" id="UP001162164"/>
    </source>
</evidence>
<evidence type="ECO:0000256" key="4">
    <source>
        <dbReference type="ARBA" id="ARBA00022670"/>
    </source>
</evidence>
<feature type="domain" description="Peptidase M13 C-terminal" evidence="9">
    <location>
        <begin position="402"/>
        <end position="597"/>
    </location>
</feature>
<feature type="domain" description="Peptidase M13 N-terminal" evidence="10">
    <location>
        <begin position="25"/>
        <end position="204"/>
    </location>
</feature>
<comment type="similarity">
    <text evidence="3">Belongs to the peptidase M13 family.</text>
</comment>
<dbReference type="PRINTS" id="PR00786">
    <property type="entry name" value="NEPRILYSIN"/>
</dbReference>
<keyword evidence="6" id="KW-0378">Hydrolase</keyword>
<organism evidence="11 12">
    <name type="scientific">Molorchus minor</name>
    <dbReference type="NCBI Taxonomy" id="1323400"/>
    <lineage>
        <taxon>Eukaryota</taxon>
        <taxon>Metazoa</taxon>
        <taxon>Ecdysozoa</taxon>
        <taxon>Arthropoda</taxon>
        <taxon>Hexapoda</taxon>
        <taxon>Insecta</taxon>
        <taxon>Pterygota</taxon>
        <taxon>Neoptera</taxon>
        <taxon>Endopterygota</taxon>
        <taxon>Coleoptera</taxon>
        <taxon>Polyphaga</taxon>
        <taxon>Cucujiformia</taxon>
        <taxon>Chrysomeloidea</taxon>
        <taxon>Cerambycidae</taxon>
        <taxon>Lamiinae</taxon>
        <taxon>Monochamini</taxon>
        <taxon>Molorchus</taxon>
    </lineage>
</organism>
<dbReference type="InterPro" id="IPR018497">
    <property type="entry name" value="Peptidase_M13_C"/>
</dbReference>
<dbReference type="Gene3D" id="1.10.1380.10">
    <property type="entry name" value="Neutral endopeptidase , domain2"/>
    <property type="match status" value="2"/>
</dbReference>
<dbReference type="Pfam" id="PF05649">
    <property type="entry name" value="Peptidase_M13_N"/>
    <property type="match status" value="2"/>
</dbReference>
<evidence type="ECO:0000259" key="10">
    <source>
        <dbReference type="Pfam" id="PF05649"/>
    </source>
</evidence>
<comment type="subcellular location">
    <subcellularLocation>
        <location evidence="2">Cell membrane</location>
        <topology evidence="2">Single-pass type II membrane protein</topology>
    </subcellularLocation>
</comment>
<evidence type="ECO:0000256" key="8">
    <source>
        <dbReference type="ARBA" id="ARBA00023049"/>
    </source>
</evidence>
<keyword evidence="5" id="KW-0479">Metal-binding</keyword>
<evidence type="ECO:0000256" key="5">
    <source>
        <dbReference type="ARBA" id="ARBA00022723"/>
    </source>
</evidence>
<evidence type="ECO:0000313" key="11">
    <source>
        <dbReference type="EMBL" id="KAJ8967238.1"/>
    </source>
</evidence>
<dbReference type="InterPro" id="IPR000718">
    <property type="entry name" value="Peptidase_M13"/>
</dbReference>
<dbReference type="InterPro" id="IPR008753">
    <property type="entry name" value="Peptidase_M13_N"/>
</dbReference>
<gene>
    <name evidence="11" type="ORF">NQ317_006653</name>
</gene>
<evidence type="ECO:0000256" key="7">
    <source>
        <dbReference type="ARBA" id="ARBA00022833"/>
    </source>
</evidence>
<protein>
    <submittedName>
        <fullName evidence="11">Uncharacterized protein</fullName>
    </submittedName>
</protein>
<dbReference type="InterPro" id="IPR042089">
    <property type="entry name" value="Peptidase_M13_dom_2"/>
</dbReference>
<evidence type="ECO:0000256" key="3">
    <source>
        <dbReference type="ARBA" id="ARBA00007357"/>
    </source>
</evidence>
<feature type="non-terminal residue" evidence="11">
    <location>
        <position position="1"/>
    </location>
</feature>
<evidence type="ECO:0000256" key="6">
    <source>
        <dbReference type="ARBA" id="ARBA00022801"/>
    </source>
</evidence>
<dbReference type="Pfam" id="PF01431">
    <property type="entry name" value="Peptidase_M13"/>
    <property type="match status" value="1"/>
</dbReference>
<accession>A0ABQ9IVZ4</accession>
<dbReference type="Proteomes" id="UP001162164">
    <property type="component" value="Unassembled WGS sequence"/>
</dbReference>
<evidence type="ECO:0000259" key="9">
    <source>
        <dbReference type="Pfam" id="PF01431"/>
    </source>
</evidence>
<name>A0ABQ9IVZ4_9CUCU</name>
<dbReference type="CDD" id="cd08662">
    <property type="entry name" value="M13"/>
    <property type="match status" value="1"/>
</dbReference>
<keyword evidence="4" id="KW-0645">Protease</keyword>
<comment type="cofactor">
    <cofactor evidence="1">
        <name>Zn(2+)</name>
        <dbReference type="ChEBI" id="CHEBI:29105"/>
    </cofactor>
</comment>
<dbReference type="PANTHER" id="PTHR11733">
    <property type="entry name" value="ZINC METALLOPROTEASE FAMILY M13 NEPRILYSIN-RELATED"/>
    <property type="match status" value="1"/>
</dbReference>
<sequence length="600" mass="69745">SICTTNECLSTAYFLRNLMEPNTDPCDNFYNFTCGNYKGDLVLRNLQQSVDQRVKSLIDGPMQKEDSRSVKLQKRYYQACMNLTNIEEDQNETLKKLFEQLGNWPVLEGPEWNESRFNWGSTVEKCKDLGLYYDWFVNIYAPGYENKLSIDVPDNVNNIDSSTRQHYTELIMSVVKLLGSPKKLTNISKSVNEIIDFELELAKLYICYRIQANYIFWKVTESFSAFLTQSIRKKFEAYSDNLEEYEYPKDREEYCYGLTSTVFAYVSESEFVRQFITERNAVKAMVERIKFVLYNHIGRAKWMSQSDKSLAYFKLKNVRVVIGGPDEMYDKYGFDNFLGIDQNDGSMTLFQISLFHLDNTIDIIREVDRSRDLYNLDFVKPRLTVDQAKFYQATVHLALIKYLPDENVMFLPAATLQGHLFSLNRPNYLNYGALGSVIGHELAHGFGLLGNVVVENGEEKVLWTNFTHDNFLIVSQCLLHNCNNIGIENNIRMNCNRTFEESFADYIGINLAYEAYIQLEQERGDEKKLPGFPYSPTQFFWITYTSIMCNNLVVNNTESFTHMLPFHRIVGAFRNSEYFAQDFKCPVGTNMNPVEKCFIL</sequence>
<feature type="domain" description="Peptidase M13 N-terminal" evidence="10">
    <location>
        <begin position="210"/>
        <end position="325"/>
    </location>
</feature>
<dbReference type="InterPro" id="IPR024079">
    <property type="entry name" value="MetalloPept_cat_dom_sf"/>
</dbReference>